<name>A0A917BU83_9ACTN</name>
<keyword evidence="2" id="KW-1185">Reference proteome</keyword>
<organism evidence="1 2">
    <name type="scientific">Marmoricola endophyticus</name>
    <dbReference type="NCBI Taxonomy" id="2040280"/>
    <lineage>
        <taxon>Bacteria</taxon>
        <taxon>Bacillati</taxon>
        <taxon>Actinomycetota</taxon>
        <taxon>Actinomycetes</taxon>
        <taxon>Propionibacteriales</taxon>
        <taxon>Nocardioidaceae</taxon>
        <taxon>Marmoricola</taxon>
    </lineage>
</organism>
<dbReference type="Proteomes" id="UP000649179">
    <property type="component" value="Unassembled WGS sequence"/>
</dbReference>
<protein>
    <submittedName>
        <fullName evidence="1">Uncharacterized protein</fullName>
    </submittedName>
</protein>
<dbReference type="EMBL" id="BMKQ01000002">
    <property type="protein sequence ID" value="GGF57595.1"/>
    <property type="molecule type" value="Genomic_DNA"/>
</dbReference>
<gene>
    <name evidence="1" type="ORF">GCM10011519_34420</name>
</gene>
<comment type="caution">
    <text evidence="1">The sequence shown here is derived from an EMBL/GenBank/DDBJ whole genome shotgun (WGS) entry which is preliminary data.</text>
</comment>
<evidence type="ECO:0000313" key="1">
    <source>
        <dbReference type="EMBL" id="GGF57595.1"/>
    </source>
</evidence>
<evidence type="ECO:0000313" key="2">
    <source>
        <dbReference type="Proteomes" id="UP000649179"/>
    </source>
</evidence>
<reference evidence="1" key="2">
    <citation type="submission" date="2020-09" db="EMBL/GenBank/DDBJ databases">
        <authorList>
            <person name="Sun Q."/>
            <person name="Zhou Y."/>
        </authorList>
    </citation>
    <scope>NUCLEOTIDE SEQUENCE</scope>
    <source>
        <strain evidence="1">CGMCC 1.16067</strain>
    </source>
</reference>
<proteinExistence type="predicted"/>
<sequence>MGLLLTAGCGTAALEAGKSYSCTDDGLKRGELLAQHLRWDDLAAPPIFYDDCDDSGSAGIQIALNGGATEAATDLPSGVECVPKRTHLLFGEYERQYSCTFGKTHFALGLNAQTPARARRDGFSVDGFAVVSRE</sequence>
<reference evidence="1" key="1">
    <citation type="journal article" date="2014" name="Int. J. Syst. Evol. Microbiol.">
        <title>Complete genome sequence of Corynebacterium casei LMG S-19264T (=DSM 44701T), isolated from a smear-ripened cheese.</title>
        <authorList>
            <consortium name="US DOE Joint Genome Institute (JGI-PGF)"/>
            <person name="Walter F."/>
            <person name="Albersmeier A."/>
            <person name="Kalinowski J."/>
            <person name="Ruckert C."/>
        </authorList>
    </citation>
    <scope>NUCLEOTIDE SEQUENCE</scope>
    <source>
        <strain evidence="1">CGMCC 1.16067</strain>
    </source>
</reference>
<accession>A0A917BU83</accession>
<dbReference type="AlphaFoldDB" id="A0A917BU83"/>